<dbReference type="FunFam" id="1.20.5.340:FF:000041">
    <property type="entry name" value="Moz represents a chromatin-associated acetyltransferase protein"/>
    <property type="match status" value="1"/>
</dbReference>
<dbReference type="Pfam" id="PF07798">
    <property type="entry name" value="CCDC90-like"/>
    <property type="match status" value="1"/>
</dbReference>
<comment type="caution">
    <text evidence="9">The sequence shown here is derived from an EMBL/GenBank/DDBJ whole genome shotgun (WGS) entry which is preliminary data.</text>
</comment>
<keyword evidence="4" id="KW-1133">Transmembrane helix</keyword>
<dbReference type="Gene3D" id="1.20.5.340">
    <property type="match status" value="1"/>
</dbReference>
<gene>
    <name evidence="9" type="ORF">QTJ16_001566</name>
</gene>
<dbReference type="EMBL" id="JAUBYV010000002">
    <property type="protein sequence ID" value="KAK2628463.1"/>
    <property type="molecule type" value="Genomic_DNA"/>
</dbReference>
<sequence>MSSVRLTFLYPHLFRALRTCEPSAPTLNARARISRRQRQTCRSFTSAGRKHERFVQRHGKAVEPFLAHGERADGVKVYTPVAKSKDEKPPANASEAENDAEKRAKSEPSSAAPLSEETQAGACIPGDESIPVAEPGKSGDLTPRQQAVANPAESAAPLETVLHMPPPETAEEENAGKPPHLQTPPYVHHFDTYTLVQQVEAGGFTTDQSVTAMKAVRGLLALNLDVAKAGLVSKSDVENETYLFRAACSELRTEIQNTRKKDDEAMRRERTLLQHEVDILNQKLTQELLTLKDDLKGMFDDRKMSVRSEQRTMESKVRSFHFPHQYWISCLHVSEQIQELNYKITVLLNSDSKSEIEGLRWVLTRRSVMGILFMAFMVLTSLRYASYKSHEEDVKLKKKEEVARADAHPEGDLPAQGAAEILAAN</sequence>
<dbReference type="Proteomes" id="UP001285354">
    <property type="component" value="Unassembled WGS sequence"/>
</dbReference>
<reference evidence="9" key="1">
    <citation type="submission" date="2023-06" db="EMBL/GenBank/DDBJ databases">
        <title>Draft genome of Marssonina rosae.</title>
        <authorList>
            <person name="Cheng Q."/>
        </authorList>
    </citation>
    <scope>NUCLEOTIDE SEQUENCE</scope>
    <source>
        <strain evidence="9">R4</strain>
    </source>
</reference>
<organism evidence="9 10">
    <name type="scientific">Diplocarpon rosae</name>
    <dbReference type="NCBI Taxonomy" id="946125"/>
    <lineage>
        <taxon>Eukaryota</taxon>
        <taxon>Fungi</taxon>
        <taxon>Dikarya</taxon>
        <taxon>Ascomycota</taxon>
        <taxon>Pezizomycotina</taxon>
        <taxon>Leotiomycetes</taxon>
        <taxon>Helotiales</taxon>
        <taxon>Drepanopezizaceae</taxon>
        <taxon>Diplocarpon</taxon>
    </lineage>
</organism>
<evidence type="ECO:0000256" key="8">
    <source>
        <dbReference type="SAM" id="MobiDB-lite"/>
    </source>
</evidence>
<feature type="compositionally biased region" description="Low complexity" evidence="8">
    <location>
        <begin position="107"/>
        <end position="117"/>
    </location>
</feature>
<keyword evidence="10" id="KW-1185">Reference proteome</keyword>
<feature type="region of interest" description="Disordered" evidence="8">
    <location>
        <begin position="80"/>
        <end position="156"/>
    </location>
</feature>
<accession>A0AAD9T1Q3</accession>
<keyword evidence="7" id="KW-0472">Membrane</keyword>
<dbReference type="PANTHER" id="PTHR14360">
    <property type="entry name" value="PROTEIN FMP32, MITOCHONDRIAL"/>
    <property type="match status" value="1"/>
</dbReference>
<evidence type="ECO:0000256" key="1">
    <source>
        <dbReference type="ARBA" id="ARBA00004173"/>
    </source>
</evidence>
<evidence type="ECO:0000313" key="9">
    <source>
        <dbReference type="EMBL" id="KAK2628463.1"/>
    </source>
</evidence>
<protein>
    <recommendedName>
        <fullName evidence="11">MOZ protein represents a chromatin-associated acetyltransferase</fullName>
    </recommendedName>
</protein>
<comment type="subcellular location">
    <subcellularLocation>
        <location evidence="2">Membrane</location>
    </subcellularLocation>
    <subcellularLocation>
        <location evidence="1">Mitochondrion</location>
    </subcellularLocation>
</comment>
<name>A0AAD9T1Q3_9HELO</name>
<evidence type="ECO:0000256" key="7">
    <source>
        <dbReference type="ARBA" id="ARBA00023136"/>
    </source>
</evidence>
<keyword evidence="6" id="KW-0496">Mitochondrion</keyword>
<keyword evidence="5" id="KW-0175">Coiled coil</keyword>
<dbReference type="AlphaFoldDB" id="A0AAD9T1Q3"/>
<evidence type="ECO:0000256" key="2">
    <source>
        <dbReference type="ARBA" id="ARBA00004370"/>
    </source>
</evidence>
<evidence type="ECO:0000256" key="6">
    <source>
        <dbReference type="ARBA" id="ARBA00023128"/>
    </source>
</evidence>
<dbReference type="GO" id="GO:0016020">
    <property type="term" value="C:membrane"/>
    <property type="evidence" value="ECO:0007669"/>
    <property type="project" value="UniProtKB-SubCell"/>
</dbReference>
<dbReference type="PANTHER" id="PTHR14360:SF12">
    <property type="entry name" value="MOZ PROTEIN REPRESENTS A CHROMATIN-ASSOCIATED ACETYLTRANSFERASE"/>
    <property type="match status" value="1"/>
</dbReference>
<dbReference type="InterPro" id="IPR024461">
    <property type="entry name" value="CCDC90-like"/>
</dbReference>
<proteinExistence type="predicted"/>
<dbReference type="GO" id="GO:0005739">
    <property type="term" value="C:mitochondrion"/>
    <property type="evidence" value="ECO:0007669"/>
    <property type="project" value="UniProtKB-SubCell"/>
</dbReference>
<evidence type="ECO:0000313" key="10">
    <source>
        <dbReference type="Proteomes" id="UP001285354"/>
    </source>
</evidence>
<evidence type="ECO:0000256" key="4">
    <source>
        <dbReference type="ARBA" id="ARBA00022989"/>
    </source>
</evidence>
<evidence type="ECO:0000256" key="5">
    <source>
        <dbReference type="ARBA" id="ARBA00023054"/>
    </source>
</evidence>
<keyword evidence="3" id="KW-0812">Transmembrane</keyword>
<evidence type="ECO:0000256" key="3">
    <source>
        <dbReference type="ARBA" id="ARBA00022692"/>
    </source>
</evidence>
<evidence type="ECO:0008006" key="11">
    <source>
        <dbReference type="Google" id="ProtNLM"/>
    </source>
</evidence>